<dbReference type="Proteomes" id="UP000248349">
    <property type="component" value="Unassembled WGS sequence"/>
</dbReference>
<feature type="region of interest" description="Disordered" evidence="1">
    <location>
        <begin position="1"/>
        <end position="33"/>
    </location>
</feature>
<name>A0A318ZG39_9EURO</name>
<keyword evidence="3" id="KW-1185">Reference proteome</keyword>
<dbReference type="EMBL" id="KZ821227">
    <property type="protein sequence ID" value="PYH46419.1"/>
    <property type="molecule type" value="Genomic_DNA"/>
</dbReference>
<dbReference type="RefSeq" id="XP_025432401.1">
    <property type="nucleotide sequence ID" value="XM_025577308.1"/>
</dbReference>
<feature type="compositionally biased region" description="Acidic residues" evidence="1">
    <location>
        <begin position="11"/>
        <end position="26"/>
    </location>
</feature>
<evidence type="ECO:0000313" key="3">
    <source>
        <dbReference type="Proteomes" id="UP000248349"/>
    </source>
</evidence>
<evidence type="ECO:0000313" key="2">
    <source>
        <dbReference type="EMBL" id="PYH46419.1"/>
    </source>
</evidence>
<dbReference type="AlphaFoldDB" id="A0A318ZG39"/>
<sequence>MCADRTPSPHEDDDSIIEPDDFDDNDSTYPDSLDDASYTSSLASSAMNYAYEVFLGFPNPIAASSSLTNFASPSERSQISFLP</sequence>
<accession>A0A318ZG39</accession>
<evidence type="ECO:0000256" key="1">
    <source>
        <dbReference type="SAM" id="MobiDB-lite"/>
    </source>
</evidence>
<gene>
    <name evidence="2" type="ORF">BP01DRAFT_381476</name>
</gene>
<dbReference type="GeneID" id="37078537"/>
<dbReference type="STRING" id="1450539.A0A318ZG39"/>
<protein>
    <submittedName>
        <fullName evidence="2">Uncharacterized protein</fullName>
    </submittedName>
</protein>
<organism evidence="2 3">
    <name type="scientific">Aspergillus saccharolyticus JOP 1030-1</name>
    <dbReference type="NCBI Taxonomy" id="1450539"/>
    <lineage>
        <taxon>Eukaryota</taxon>
        <taxon>Fungi</taxon>
        <taxon>Dikarya</taxon>
        <taxon>Ascomycota</taxon>
        <taxon>Pezizomycotina</taxon>
        <taxon>Eurotiomycetes</taxon>
        <taxon>Eurotiomycetidae</taxon>
        <taxon>Eurotiales</taxon>
        <taxon>Aspergillaceae</taxon>
        <taxon>Aspergillus</taxon>
        <taxon>Aspergillus subgen. Circumdati</taxon>
    </lineage>
</organism>
<proteinExistence type="predicted"/>
<reference evidence="2 3" key="1">
    <citation type="submission" date="2016-12" db="EMBL/GenBank/DDBJ databases">
        <title>The genomes of Aspergillus section Nigri reveals drivers in fungal speciation.</title>
        <authorList>
            <consortium name="DOE Joint Genome Institute"/>
            <person name="Vesth T.C."/>
            <person name="Nybo J."/>
            <person name="Theobald S."/>
            <person name="Brandl J."/>
            <person name="Frisvad J.C."/>
            <person name="Nielsen K.F."/>
            <person name="Lyhne E.K."/>
            <person name="Kogle M.E."/>
            <person name="Kuo A."/>
            <person name="Riley R."/>
            <person name="Clum A."/>
            <person name="Nolan M."/>
            <person name="Lipzen A."/>
            <person name="Salamov A."/>
            <person name="Henrissat B."/>
            <person name="Wiebenga A."/>
            <person name="De Vries R.P."/>
            <person name="Grigoriev I.V."/>
            <person name="Mortensen U.H."/>
            <person name="Andersen M.R."/>
            <person name="Baker S.E."/>
        </authorList>
    </citation>
    <scope>NUCLEOTIDE SEQUENCE [LARGE SCALE GENOMIC DNA]</scope>
    <source>
        <strain evidence="2 3">JOP 1030-1</strain>
    </source>
</reference>